<dbReference type="Gene3D" id="3.40.50.300">
    <property type="entry name" value="P-loop containing nucleotide triphosphate hydrolases"/>
    <property type="match status" value="1"/>
</dbReference>
<organism evidence="1 2">
    <name type="scientific">Halomonas daqiaonensis</name>
    <dbReference type="NCBI Taxonomy" id="650850"/>
    <lineage>
        <taxon>Bacteria</taxon>
        <taxon>Pseudomonadati</taxon>
        <taxon>Pseudomonadota</taxon>
        <taxon>Gammaproteobacteria</taxon>
        <taxon>Oceanospirillales</taxon>
        <taxon>Halomonadaceae</taxon>
        <taxon>Halomonas</taxon>
    </lineage>
</organism>
<proteinExistence type="predicted"/>
<dbReference type="AlphaFoldDB" id="A0A1H7IWI0"/>
<dbReference type="EMBL" id="FOBC01000003">
    <property type="protein sequence ID" value="SEK66746.1"/>
    <property type="molecule type" value="Genomic_DNA"/>
</dbReference>
<dbReference type="GO" id="GO:0005829">
    <property type="term" value="C:cytosol"/>
    <property type="evidence" value="ECO:0007669"/>
    <property type="project" value="TreeGrafter"/>
</dbReference>
<dbReference type="STRING" id="650850.SAMN04488129_103235"/>
<accession>A0A1H7IWI0</accession>
<evidence type="ECO:0000313" key="2">
    <source>
        <dbReference type="Proteomes" id="UP000198807"/>
    </source>
</evidence>
<reference evidence="2" key="1">
    <citation type="submission" date="2016-10" db="EMBL/GenBank/DDBJ databases">
        <authorList>
            <person name="Varghese N."/>
            <person name="Submissions S."/>
        </authorList>
    </citation>
    <scope>NUCLEOTIDE SEQUENCE [LARGE SCALE GENOMIC DNA]</scope>
    <source>
        <strain evidence="2">CGMCC 1.9150</strain>
    </source>
</reference>
<dbReference type="Proteomes" id="UP000198807">
    <property type="component" value="Unassembled WGS sequence"/>
</dbReference>
<dbReference type="PANTHER" id="PTHR47396">
    <property type="entry name" value="TYPE I RESTRICTION ENZYME ECOKI R PROTEIN"/>
    <property type="match status" value="1"/>
</dbReference>
<evidence type="ECO:0000313" key="1">
    <source>
        <dbReference type="EMBL" id="SEK66746.1"/>
    </source>
</evidence>
<dbReference type="PANTHER" id="PTHR47396:SF1">
    <property type="entry name" value="ATP-DEPENDENT HELICASE IRC3-RELATED"/>
    <property type="match status" value="1"/>
</dbReference>
<protein>
    <submittedName>
        <fullName evidence="1">Type I restriction enzyme, R subunit</fullName>
    </submittedName>
</protein>
<sequence>MDARNIRNIVLMRPVNSMIEFKQIIGRGTRLFDGKDYFTILDFVRAYEHFNDPEWDGEPVAPEPCARCGETPCVCLVSPPEPCEHCGNRPPPPPQFDR</sequence>
<dbReference type="InterPro" id="IPR050742">
    <property type="entry name" value="Helicase_Restrict-Modif_Enz"/>
</dbReference>
<keyword evidence="2" id="KW-1185">Reference proteome</keyword>
<name>A0A1H7IWI0_9GAMM</name>
<gene>
    <name evidence="1" type="ORF">SAMN04488129_103235</name>
</gene>
<dbReference type="InterPro" id="IPR027417">
    <property type="entry name" value="P-loop_NTPase"/>
</dbReference>